<evidence type="ECO:0000256" key="1">
    <source>
        <dbReference type="SAM" id="MobiDB-lite"/>
    </source>
</evidence>
<dbReference type="WBParaSite" id="NBR_0000322201-mRNA-1">
    <property type="protein sequence ID" value="NBR_0000322201-mRNA-1"/>
    <property type="gene ID" value="NBR_0000322201"/>
</dbReference>
<protein>
    <submittedName>
        <fullName evidence="4">Capsid protein</fullName>
    </submittedName>
</protein>
<sequence length="208" mass="22963">MKFPNSVGRGQIKLPDTEETTPQPTAAPLDAELDSPGIIGFFNGFRSAIAKGVFADGSPTNLAQSDGLFEIVDDPTLAKYAAAEAGDAVDVRLPAEYSRAVYSTQLTYASDITFVRKALDVWYRYTIGVLPADSAMYLQHDVATLDGYAQVCAFQLIMSIDPYICYYKCAYNNAESTWLLCCSVALEHFILKRPLRRTAMKQMAMKKK</sequence>
<organism evidence="4">
    <name type="scientific">Nippostrongylus brasiliensis</name>
    <name type="common">Rat hookworm</name>
    <dbReference type="NCBI Taxonomy" id="27835"/>
    <lineage>
        <taxon>Eukaryota</taxon>
        <taxon>Metazoa</taxon>
        <taxon>Ecdysozoa</taxon>
        <taxon>Nematoda</taxon>
        <taxon>Chromadorea</taxon>
        <taxon>Rhabditida</taxon>
        <taxon>Rhabditina</taxon>
        <taxon>Rhabditomorpha</taxon>
        <taxon>Strongyloidea</taxon>
        <taxon>Heligmosomidae</taxon>
        <taxon>Nippostrongylus</taxon>
    </lineage>
</organism>
<keyword evidence="3" id="KW-1185">Reference proteome</keyword>
<reference evidence="4" key="1">
    <citation type="submission" date="2017-02" db="UniProtKB">
        <authorList>
            <consortium name="WormBaseParasite"/>
        </authorList>
    </citation>
    <scope>IDENTIFICATION</scope>
</reference>
<name>A0A0N4XL20_NIPBR</name>
<reference evidence="2 3" key="2">
    <citation type="submission" date="2018-11" db="EMBL/GenBank/DDBJ databases">
        <authorList>
            <consortium name="Pathogen Informatics"/>
        </authorList>
    </citation>
    <scope>NUCLEOTIDE SEQUENCE [LARGE SCALE GENOMIC DNA]</scope>
</reference>
<dbReference type="EMBL" id="UYSL01004613">
    <property type="protein sequence ID" value="VDL66813.1"/>
    <property type="molecule type" value="Genomic_DNA"/>
</dbReference>
<feature type="region of interest" description="Disordered" evidence="1">
    <location>
        <begin position="1"/>
        <end position="32"/>
    </location>
</feature>
<gene>
    <name evidence="2" type="ORF">NBR_LOCUS3224</name>
</gene>
<dbReference type="SUPFAM" id="SSF55797">
    <property type="entry name" value="PR-1-like"/>
    <property type="match status" value="1"/>
</dbReference>
<evidence type="ECO:0000313" key="2">
    <source>
        <dbReference type="EMBL" id="VDL66813.1"/>
    </source>
</evidence>
<proteinExistence type="predicted"/>
<evidence type="ECO:0000313" key="4">
    <source>
        <dbReference type="WBParaSite" id="NBR_0000322201-mRNA-1"/>
    </source>
</evidence>
<accession>A0A0N4XL20</accession>
<dbReference type="AlphaFoldDB" id="A0A0N4XL20"/>
<dbReference type="InterPro" id="IPR035940">
    <property type="entry name" value="CAP_sf"/>
</dbReference>
<dbReference type="Proteomes" id="UP000271162">
    <property type="component" value="Unassembled WGS sequence"/>
</dbReference>
<evidence type="ECO:0000313" key="3">
    <source>
        <dbReference type="Proteomes" id="UP000271162"/>
    </source>
</evidence>